<evidence type="ECO:0000313" key="3">
    <source>
        <dbReference type="Proteomes" id="UP000661025"/>
    </source>
</evidence>
<reference evidence="2" key="1">
    <citation type="submission" date="2020-09" db="EMBL/GenBank/DDBJ databases">
        <title>Streptomyces canutascabiei sp. nov., which causes potato common scab and is distributed across the world.</title>
        <authorList>
            <person name="Nguyen H.P."/>
            <person name="Weisberg A.J."/>
            <person name="Chang J.H."/>
            <person name="Clarke C.R."/>
        </authorList>
    </citation>
    <scope>NUCLEOTIDE SEQUENCE</scope>
    <source>
        <strain evidence="2">ID-01-6.2a</strain>
    </source>
</reference>
<gene>
    <name evidence="2" type="ORF">IHE70_33090</name>
</gene>
<dbReference type="AlphaFoldDB" id="A0A927QIY0"/>
<accession>A0A927QIY0</accession>
<comment type="caution">
    <text evidence="2">The sequence shown here is derived from an EMBL/GenBank/DDBJ whole genome shotgun (WGS) entry which is preliminary data.</text>
</comment>
<dbReference type="Proteomes" id="UP000661025">
    <property type="component" value="Unassembled WGS sequence"/>
</dbReference>
<feature type="region of interest" description="Disordered" evidence="1">
    <location>
        <begin position="1"/>
        <end position="105"/>
    </location>
</feature>
<name>A0A927QIY0_9ACTN</name>
<sequence length="119" mass="13066">MLHRVQVDLGHGGRRQRLVGQHSKLPVTGVQREHLTPARRASCTRSSRAAPGSDGATARWVSPRRAADTRPSPTARCAGSEAVMPDERGREFRRTGPGRLVDQVGREVPRLVLGRTDEQ</sequence>
<feature type="compositionally biased region" description="Basic and acidic residues" evidence="1">
    <location>
        <begin position="85"/>
        <end position="94"/>
    </location>
</feature>
<protein>
    <submittedName>
        <fullName evidence="2">Uncharacterized protein</fullName>
    </submittedName>
</protein>
<dbReference type="EMBL" id="JACYXT010000017">
    <property type="protein sequence ID" value="MBD9727931.1"/>
    <property type="molecule type" value="Genomic_DNA"/>
</dbReference>
<evidence type="ECO:0000256" key="1">
    <source>
        <dbReference type="SAM" id="MobiDB-lite"/>
    </source>
</evidence>
<feature type="compositionally biased region" description="Low complexity" evidence="1">
    <location>
        <begin position="38"/>
        <end position="50"/>
    </location>
</feature>
<evidence type="ECO:0000313" key="2">
    <source>
        <dbReference type="EMBL" id="MBD9727931.1"/>
    </source>
</evidence>
<organism evidence="2 3">
    <name type="scientific">Streptomyces caniscabiei</name>
    <dbReference type="NCBI Taxonomy" id="2746961"/>
    <lineage>
        <taxon>Bacteria</taxon>
        <taxon>Bacillati</taxon>
        <taxon>Actinomycetota</taxon>
        <taxon>Actinomycetes</taxon>
        <taxon>Kitasatosporales</taxon>
        <taxon>Streptomycetaceae</taxon>
        <taxon>Streptomyces</taxon>
    </lineage>
</organism>
<proteinExistence type="predicted"/>